<name>A0A1R1PIY0_ZANCU</name>
<dbReference type="EMBL" id="LSSK01001037">
    <property type="protein sequence ID" value="OMH80916.1"/>
    <property type="molecule type" value="Genomic_DNA"/>
</dbReference>
<comment type="caution">
    <text evidence="2">The sequence shown here is derived from an EMBL/GenBank/DDBJ whole genome shotgun (WGS) entry which is preliminary data.</text>
</comment>
<gene>
    <name evidence="2" type="ORF">AX774_g5637</name>
</gene>
<accession>A0A1R1PIY0</accession>
<sequence length="77" mass="8236">MSLRLTAPFSSVFSTSFTCVRLLIVPVPTSLINIETSTARTSKTDTPSKTTGPSALPKNPLVPFHNSDTPSDLDNCL</sequence>
<feature type="compositionally biased region" description="Polar residues" evidence="1">
    <location>
        <begin position="66"/>
        <end position="77"/>
    </location>
</feature>
<evidence type="ECO:0000313" key="2">
    <source>
        <dbReference type="EMBL" id="OMH80916.1"/>
    </source>
</evidence>
<protein>
    <submittedName>
        <fullName evidence="2">Uncharacterized protein</fullName>
    </submittedName>
</protein>
<keyword evidence="3" id="KW-1185">Reference proteome</keyword>
<evidence type="ECO:0000313" key="3">
    <source>
        <dbReference type="Proteomes" id="UP000188320"/>
    </source>
</evidence>
<evidence type="ECO:0000256" key="1">
    <source>
        <dbReference type="SAM" id="MobiDB-lite"/>
    </source>
</evidence>
<organism evidence="2 3">
    <name type="scientific">Zancudomyces culisetae</name>
    <name type="common">Gut fungus</name>
    <name type="synonym">Smittium culisetae</name>
    <dbReference type="NCBI Taxonomy" id="1213189"/>
    <lineage>
        <taxon>Eukaryota</taxon>
        <taxon>Fungi</taxon>
        <taxon>Fungi incertae sedis</taxon>
        <taxon>Zoopagomycota</taxon>
        <taxon>Kickxellomycotina</taxon>
        <taxon>Harpellomycetes</taxon>
        <taxon>Harpellales</taxon>
        <taxon>Legeriomycetaceae</taxon>
        <taxon>Zancudomyces</taxon>
    </lineage>
</organism>
<reference evidence="3" key="1">
    <citation type="submission" date="2017-01" db="EMBL/GenBank/DDBJ databases">
        <authorList>
            <person name="Wang Y."/>
            <person name="White M."/>
            <person name="Kvist S."/>
            <person name="Moncalvo J.-M."/>
        </authorList>
    </citation>
    <scope>NUCLEOTIDE SEQUENCE [LARGE SCALE GENOMIC DNA]</scope>
    <source>
        <strain evidence="3">COL-18-3</strain>
    </source>
</reference>
<feature type="compositionally biased region" description="Polar residues" evidence="1">
    <location>
        <begin position="35"/>
        <end position="53"/>
    </location>
</feature>
<proteinExistence type="predicted"/>
<dbReference type="Proteomes" id="UP000188320">
    <property type="component" value="Unassembled WGS sequence"/>
</dbReference>
<dbReference type="AlphaFoldDB" id="A0A1R1PIY0"/>
<feature type="region of interest" description="Disordered" evidence="1">
    <location>
        <begin position="35"/>
        <end position="77"/>
    </location>
</feature>